<proteinExistence type="predicted"/>
<reference evidence="1 2" key="1">
    <citation type="submission" date="2020-11" db="EMBL/GenBank/DDBJ databases">
        <authorList>
            <person name="Sun Q."/>
        </authorList>
    </citation>
    <scope>NUCLEOTIDE SEQUENCE [LARGE SCALE GENOMIC DNA]</scope>
    <source>
        <strain evidence="1 2">P8398</strain>
    </source>
</reference>
<accession>A0AA49A637</accession>
<evidence type="ECO:0000313" key="1">
    <source>
        <dbReference type="EMBL" id="QPI48033.1"/>
    </source>
</evidence>
<evidence type="ECO:0000313" key="2">
    <source>
        <dbReference type="Proteomes" id="UP000662888"/>
    </source>
</evidence>
<dbReference type="Proteomes" id="UP000662888">
    <property type="component" value="Chromosome"/>
</dbReference>
<organism evidence="1 2">
    <name type="scientific">Massilia antarctica</name>
    <dbReference type="NCBI Taxonomy" id="2765360"/>
    <lineage>
        <taxon>Bacteria</taxon>
        <taxon>Pseudomonadati</taxon>
        <taxon>Pseudomonadota</taxon>
        <taxon>Betaproteobacteria</taxon>
        <taxon>Burkholderiales</taxon>
        <taxon>Oxalobacteraceae</taxon>
        <taxon>Telluria group</taxon>
        <taxon>Massilia</taxon>
    </lineage>
</organism>
<gene>
    <name evidence="1" type="ORF">IV454_21065</name>
</gene>
<protein>
    <submittedName>
        <fullName evidence="1">Uncharacterized protein</fullName>
    </submittedName>
</protein>
<sequence>MNVDLLVQIDRFVDDYFPGWVECSLLDADGNRHVFVEKAPVVSADHLRPDSAYPQPCTIRCMLEEEWTDPRGRRAARIDTGLPWSIESIAGQSRFVVLAEQIVPWSG</sequence>
<keyword evidence="2" id="KW-1185">Reference proteome</keyword>
<dbReference type="EMBL" id="CP065053">
    <property type="protein sequence ID" value="QPI48033.1"/>
    <property type="molecule type" value="Genomic_DNA"/>
</dbReference>
<name>A0AA49A637_9BURK</name>
<dbReference type="RefSeq" id="WP_206087675.1">
    <property type="nucleotide sequence ID" value="NZ_CP065053.1"/>
</dbReference>